<evidence type="ECO:0000313" key="2">
    <source>
        <dbReference type="EMBL" id="GMT27587.1"/>
    </source>
</evidence>
<accession>A0AAV5W9B3</accession>
<organism evidence="2 3">
    <name type="scientific">Pristionchus fissidentatus</name>
    <dbReference type="NCBI Taxonomy" id="1538716"/>
    <lineage>
        <taxon>Eukaryota</taxon>
        <taxon>Metazoa</taxon>
        <taxon>Ecdysozoa</taxon>
        <taxon>Nematoda</taxon>
        <taxon>Chromadorea</taxon>
        <taxon>Rhabditida</taxon>
        <taxon>Rhabditina</taxon>
        <taxon>Diplogasteromorpha</taxon>
        <taxon>Diplogasteroidea</taxon>
        <taxon>Neodiplogasteridae</taxon>
        <taxon>Pristionchus</taxon>
    </lineage>
</organism>
<sequence>KKVDSETEKKNTEKEPKKAEVSETVKRDTKGTEKEGKSTNEMKNSSKVEQKKTKKEKRLKKLTEPERYRRVCITIGRPHTGQCLCVRATSWEYKKVWPKSARIGLVLYWVVFV</sequence>
<feature type="non-terminal residue" evidence="2">
    <location>
        <position position="1"/>
    </location>
</feature>
<dbReference type="AlphaFoldDB" id="A0AAV5W9B3"/>
<dbReference type="Proteomes" id="UP001432322">
    <property type="component" value="Unassembled WGS sequence"/>
</dbReference>
<proteinExistence type="predicted"/>
<feature type="non-terminal residue" evidence="2">
    <location>
        <position position="113"/>
    </location>
</feature>
<evidence type="ECO:0000256" key="1">
    <source>
        <dbReference type="SAM" id="MobiDB-lite"/>
    </source>
</evidence>
<dbReference type="EMBL" id="BTSY01000005">
    <property type="protein sequence ID" value="GMT27587.1"/>
    <property type="molecule type" value="Genomic_DNA"/>
</dbReference>
<feature type="compositionally biased region" description="Basic and acidic residues" evidence="1">
    <location>
        <begin position="1"/>
        <end position="51"/>
    </location>
</feature>
<name>A0AAV5W9B3_9BILA</name>
<comment type="caution">
    <text evidence="2">The sequence shown here is derived from an EMBL/GenBank/DDBJ whole genome shotgun (WGS) entry which is preliminary data.</text>
</comment>
<reference evidence="2" key="1">
    <citation type="submission" date="2023-10" db="EMBL/GenBank/DDBJ databases">
        <title>Genome assembly of Pristionchus species.</title>
        <authorList>
            <person name="Yoshida K."/>
            <person name="Sommer R.J."/>
        </authorList>
    </citation>
    <scope>NUCLEOTIDE SEQUENCE</scope>
    <source>
        <strain evidence="2">RS5133</strain>
    </source>
</reference>
<evidence type="ECO:0000313" key="3">
    <source>
        <dbReference type="Proteomes" id="UP001432322"/>
    </source>
</evidence>
<keyword evidence="3" id="KW-1185">Reference proteome</keyword>
<protein>
    <submittedName>
        <fullName evidence="2">Uncharacterized protein</fullName>
    </submittedName>
</protein>
<gene>
    <name evidence="2" type="ORF">PFISCL1PPCAC_18884</name>
</gene>
<feature type="region of interest" description="Disordered" evidence="1">
    <location>
        <begin position="1"/>
        <end position="62"/>
    </location>
</feature>